<dbReference type="AlphaFoldDB" id="A0A8H4RBT2"/>
<comment type="caution">
    <text evidence="3">The sequence shown here is derived from an EMBL/GenBank/DDBJ whole genome shotgun (WGS) entry which is preliminary data.</text>
</comment>
<keyword evidence="2" id="KW-0472">Membrane</keyword>
<accession>A0A8H4RBT2</accession>
<feature type="region of interest" description="Disordered" evidence="1">
    <location>
        <begin position="1"/>
        <end position="25"/>
    </location>
</feature>
<evidence type="ECO:0000313" key="3">
    <source>
        <dbReference type="EMBL" id="KAF4627230.1"/>
    </source>
</evidence>
<feature type="compositionally biased region" description="Low complexity" evidence="1">
    <location>
        <begin position="181"/>
        <end position="192"/>
    </location>
</feature>
<name>A0A8H4RBT2_9HELO</name>
<proteinExistence type="predicted"/>
<feature type="compositionally biased region" description="Low complexity" evidence="1">
    <location>
        <begin position="72"/>
        <end position="81"/>
    </location>
</feature>
<feature type="region of interest" description="Disordered" evidence="1">
    <location>
        <begin position="174"/>
        <end position="196"/>
    </location>
</feature>
<evidence type="ECO:0000256" key="1">
    <source>
        <dbReference type="SAM" id="MobiDB-lite"/>
    </source>
</evidence>
<evidence type="ECO:0000256" key="2">
    <source>
        <dbReference type="SAM" id="Phobius"/>
    </source>
</evidence>
<feature type="region of interest" description="Disordered" evidence="1">
    <location>
        <begin position="69"/>
        <end position="127"/>
    </location>
</feature>
<reference evidence="3 4" key="1">
    <citation type="submission" date="2020-03" db="EMBL/GenBank/DDBJ databases">
        <title>Draft Genome Sequence of Cudoniella acicularis.</title>
        <authorList>
            <person name="Buettner E."/>
            <person name="Kellner H."/>
        </authorList>
    </citation>
    <scope>NUCLEOTIDE SEQUENCE [LARGE SCALE GENOMIC DNA]</scope>
    <source>
        <strain evidence="3 4">DSM 108380</strain>
    </source>
</reference>
<organism evidence="3 4">
    <name type="scientific">Cudoniella acicularis</name>
    <dbReference type="NCBI Taxonomy" id="354080"/>
    <lineage>
        <taxon>Eukaryota</taxon>
        <taxon>Fungi</taxon>
        <taxon>Dikarya</taxon>
        <taxon>Ascomycota</taxon>
        <taxon>Pezizomycotina</taxon>
        <taxon>Leotiomycetes</taxon>
        <taxon>Helotiales</taxon>
        <taxon>Tricladiaceae</taxon>
        <taxon>Cudoniella</taxon>
    </lineage>
</organism>
<keyword evidence="2" id="KW-1133">Transmembrane helix</keyword>
<evidence type="ECO:0000313" key="4">
    <source>
        <dbReference type="Proteomes" id="UP000566819"/>
    </source>
</evidence>
<protein>
    <submittedName>
        <fullName evidence="3">Uncharacterized protein</fullName>
    </submittedName>
</protein>
<keyword evidence="2" id="KW-0812">Transmembrane</keyword>
<dbReference type="Proteomes" id="UP000566819">
    <property type="component" value="Unassembled WGS sequence"/>
</dbReference>
<feature type="transmembrane region" description="Helical" evidence="2">
    <location>
        <begin position="261"/>
        <end position="285"/>
    </location>
</feature>
<keyword evidence="4" id="KW-1185">Reference proteome</keyword>
<sequence length="302" mass="33016">MSNPNRKYTIYVPQPPSPPQLPFPSRVSVFRPHSIYASASASAQNYLSAFQQQQQYALASVSASQQHHGQISLEPSLSPLNSLPPNPQSRPRPNLSSSSTTTTTASTSRTTYQSQSQLPSQLPQSSRTRTTILPQQPHTQDHQTTIMASSFSTQSATPTSPLPAHLPTLDYLRTITDPRSARTTTSITTQTRAAKREGKLLSTTQKMWERLEAERVKDELRREASRTNFAAPIAIAEAVQANGNGNGNGNRGGCAQMDKKFWFWFFVTLMQAGIISFVAATVSVVRPAAGDEPAKMGSLGWE</sequence>
<feature type="compositionally biased region" description="Pro residues" evidence="1">
    <location>
        <begin position="13"/>
        <end position="22"/>
    </location>
</feature>
<feature type="compositionally biased region" description="Low complexity" evidence="1">
    <location>
        <begin position="91"/>
        <end position="126"/>
    </location>
</feature>
<dbReference type="EMBL" id="JAAMPI010001005">
    <property type="protein sequence ID" value="KAF4627230.1"/>
    <property type="molecule type" value="Genomic_DNA"/>
</dbReference>
<gene>
    <name evidence="3" type="ORF">G7Y89_g10922</name>
</gene>